<sequence length="107" mass="11899">MYIWPTVTFFALIPCVLSNHFRGGLLTWKAVNESQILVSHRVSYVFSYCSSPQSITLNCFNGCTGSVVMHANCTESNSIDNWADFLGETVFDINNSTSAPIDLRLVI</sequence>
<dbReference type="Proteomes" id="UP000005408">
    <property type="component" value="Unassembled WGS sequence"/>
</dbReference>
<accession>A0A8W8N4Z7</accession>
<evidence type="ECO:0000313" key="2">
    <source>
        <dbReference type="EnsemblMetazoa" id="G5349.1:cds"/>
    </source>
</evidence>
<feature type="signal peptide" evidence="1">
    <location>
        <begin position="1"/>
        <end position="18"/>
    </location>
</feature>
<name>A0A8W8N4Z7_MAGGI</name>
<feature type="chain" id="PRO_5036458615" evidence="1">
    <location>
        <begin position="19"/>
        <end position="107"/>
    </location>
</feature>
<dbReference type="EnsemblMetazoa" id="G5349.1">
    <property type="protein sequence ID" value="G5349.1:cds"/>
    <property type="gene ID" value="G5349"/>
</dbReference>
<evidence type="ECO:0000313" key="3">
    <source>
        <dbReference type="Proteomes" id="UP000005408"/>
    </source>
</evidence>
<reference evidence="2" key="1">
    <citation type="submission" date="2022-08" db="UniProtKB">
        <authorList>
            <consortium name="EnsemblMetazoa"/>
        </authorList>
    </citation>
    <scope>IDENTIFICATION</scope>
    <source>
        <strain evidence="2">05x7-T-G4-1.051#20</strain>
    </source>
</reference>
<evidence type="ECO:0000256" key="1">
    <source>
        <dbReference type="SAM" id="SignalP"/>
    </source>
</evidence>
<dbReference type="AlphaFoldDB" id="A0A8W8N4Z7"/>
<keyword evidence="3" id="KW-1185">Reference proteome</keyword>
<protein>
    <submittedName>
        <fullName evidence="2">Uncharacterized protein</fullName>
    </submittedName>
</protein>
<keyword evidence="1" id="KW-0732">Signal</keyword>
<proteinExistence type="predicted"/>
<organism evidence="2 3">
    <name type="scientific">Magallana gigas</name>
    <name type="common">Pacific oyster</name>
    <name type="synonym">Crassostrea gigas</name>
    <dbReference type="NCBI Taxonomy" id="29159"/>
    <lineage>
        <taxon>Eukaryota</taxon>
        <taxon>Metazoa</taxon>
        <taxon>Spiralia</taxon>
        <taxon>Lophotrochozoa</taxon>
        <taxon>Mollusca</taxon>
        <taxon>Bivalvia</taxon>
        <taxon>Autobranchia</taxon>
        <taxon>Pteriomorphia</taxon>
        <taxon>Ostreida</taxon>
        <taxon>Ostreoidea</taxon>
        <taxon>Ostreidae</taxon>
        <taxon>Magallana</taxon>
    </lineage>
</organism>